<reference evidence="4 5" key="1">
    <citation type="submission" date="2017-12" db="EMBL/GenBank/DDBJ databases">
        <title>Genome sequence of the active heterotrophic nitrifier-denitrifier, Cupriavidus pauculus UM1.</title>
        <authorList>
            <person name="Putonti C."/>
            <person name="Castignetti D."/>
        </authorList>
    </citation>
    <scope>NUCLEOTIDE SEQUENCE [LARGE SCALE GENOMIC DNA]</scope>
    <source>
        <strain evidence="4 5">UM1</strain>
    </source>
</reference>
<feature type="domain" description="Baseplate hub protein gp44/GpP-like second" evidence="3">
    <location>
        <begin position="98"/>
        <end position="182"/>
    </location>
</feature>
<evidence type="ECO:0000259" key="3">
    <source>
        <dbReference type="Pfam" id="PF22255"/>
    </source>
</evidence>
<name>A0A2N5C429_9BURK</name>
<dbReference type="Gene3D" id="3.55.50.10">
    <property type="entry name" value="Baseplate protein-like domains"/>
    <property type="match status" value="1"/>
</dbReference>
<dbReference type="OrthoDB" id="9016931at2"/>
<dbReference type="InterPro" id="IPR023399">
    <property type="entry name" value="Baseplate-like_2-layer_sand"/>
</dbReference>
<dbReference type="Pfam" id="PF22255">
    <property type="entry name" value="Gp44-like_2nd"/>
    <property type="match status" value="1"/>
</dbReference>
<organism evidence="4 5">
    <name type="scientific">Cupriavidus pauculus</name>
    <dbReference type="NCBI Taxonomy" id="82633"/>
    <lineage>
        <taxon>Bacteria</taxon>
        <taxon>Pseudomonadati</taxon>
        <taxon>Pseudomonadota</taxon>
        <taxon>Betaproteobacteria</taxon>
        <taxon>Burkholderiales</taxon>
        <taxon>Burkholderiaceae</taxon>
        <taxon>Cupriavidus</taxon>
    </lineage>
</organism>
<dbReference type="SUPFAM" id="SSF69279">
    <property type="entry name" value="Phage tail proteins"/>
    <property type="match status" value="2"/>
</dbReference>
<feature type="domain" description="Baseplate hub protein gp44-like N-terminal" evidence="1">
    <location>
        <begin position="19"/>
        <end position="96"/>
    </location>
</feature>
<dbReference type="PIRSF" id="PIRSF004440">
    <property type="entry name" value="GpP"/>
    <property type="match status" value="1"/>
</dbReference>
<evidence type="ECO:0000259" key="1">
    <source>
        <dbReference type="Pfam" id="PF21683"/>
    </source>
</evidence>
<dbReference type="EMBL" id="PJRP01000021">
    <property type="protein sequence ID" value="PLP96974.1"/>
    <property type="molecule type" value="Genomic_DNA"/>
</dbReference>
<dbReference type="Pfam" id="PF21683">
    <property type="entry name" value="GpP-like_1st"/>
    <property type="match status" value="1"/>
</dbReference>
<dbReference type="Pfam" id="PF21929">
    <property type="entry name" value="GpP_4th"/>
    <property type="match status" value="1"/>
</dbReference>
<dbReference type="RefSeq" id="WP_101684983.1">
    <property type="nucleotide sequence ID" value="NZ_PJRP01000021.1"/>
</dbReference>
<comment type="caution">
    <text evidence="4">The sequence shown here is derived from an EMBL/GenBank/DDBJ whole genome shotgun (WGS) entry which is preliminary data.</text>
</comment>
<dbReference type="Gene3D" id="3.30.1920.10">
    <property type="entry name" value="Baseplate protein-like domains - 2 layer sandwich fold"/>
    <property type="match status" value="1"/>
</dbReference>
<dbReference type="InterPro" id="IPR049354">
    <property type="entry name" value="GpP-like_N"/>
</dbReference>
<evidence type="ECO:0000313" key="4">
    <source>
        <dbReference type="EMBL" id="PLP96974.1"/>
    </source>
</evidence>
<dbReference type="InterPro" id="IPR026276">
    <property type="entry name" value="Baseplate_GpP"/>
</dbReference>
<accession>A0A2N5C429</accession>
<dbReference type="InterPro" id="IPR053981">
    <property type="entry name" value="Gp44/GpP-like_2nd"/>
</dbReference>
<feature type="domain" description="Baseplate hub protein gp44/GpP-like C-terminal" evidence="2">
    <location>
        <begin position="263"/>
        <end position="345"/>
    </location>
</feature>
<dbReference type="AlphaFoldDB" id="A0A2N5C429"/>
<sequence>MADENSVNEVLLVIGDQQREISGWNNVRITRGIERLPSDFSLTLTEKYPGVADVVVNAGDPFQLFLGTDVVMTGYLDTLSDGFDAQSHTVAAAGRSKCSDLVDCAAEWPGMQIVNSDLAQIATQLVVPYKGLGVQCDLTDLPKVQQLNILLGETPWSIIERVARYSAALAYDNAAGDLVLARVGTVEAAGGFEEGVNVESAGTVFSMLDRFSEYMAVQQALDMLSDLSGGSLNVITKVTDGGVARRRQRVIIAENLSASGLAITEQRAVWEMNRRIARGAAVRVTTDSWRDAAGKLWEPNTLVPVHLPTLKVWREKLLVGEVTYRLDDEGEHADMLLMPPDAFAPQPFLLQPQFADVVGTDVRGIQ</sequence>
<proteinExistence type="predicted"/>
<dbReference type="Gene3D" id="2.30.300.10">
    <property type="entry name" value="Baseplate protein-like domain - beta roll fold"/>
    <property type="match status" value="1"/>
</dbReference>
<protein>
    <submittedName>
        <fullName evidence="4">Mu P family protein</fullName>
    </submittedName>
</protein>
<evidence type="ECO:0000313" key="5">
    <source>
        <dbReference type="Proteomes" id="UP000234341"/>
    </source>
</evidence>
<dbReference type="InterPro" id="IPR053982">
    <property type="entry name" value="Gp44/GpP-like_C"/>
</dbReference>
<dbReference type="Proteomes" id="UP000234341">
    <property type="component" value="Unassembled WGS sequence"/>
</dbReference>
<evidence type="ECO:0000259" key="2">
    <source>
        <dbReference type="Pfam" id="PF21929"/>
    </source>
</evidence>
<gene>
    <name evidence="4" type="ORF">CYJ10_29465</name>
</gene>